<name>A0A9D1ALA5_9FIRM</name>
<dbReference type="CDD" id="cd06171">
    <property type="entry name" value="Sigma70_r4"/>
    <property type="match status" value="1"/>
</dbReference>
<dbReference type="Gene3D" id="1.10.10.10">
    <property type="entry name" value="Winged helix-like DNA-binding domain superfamily/Winged helix DNA-binding domain"/>
    <property type="match status" value="1"/>
</dbReference>
<dbReference type="SUPFAM" id="SSF88659">
    <property type="entry name" value="Sigma3 and sigma4 domains of RNA polymerase sigma factors"/>
    <property type="match status" value="1"/>
</dbReference>
<evidence type="ECO:0000256" key="4">
    <source>
        <dbReference type="ARBA" id="ARBA00023125"/>
    </source>
</evidence>
<dbReference type="InterPro" id="IPR013324">
    <property type="entry name" value="RNA_pol_sigma_r3/r4-like"/>
</dbReference>
<dbReference type="Pfam" id="PF08281">
    <property type="entry name" value="Sigma70_r4_2"/>
    <property type="match status" value="1"/>
</dbReference>
<dbReference type="GO" id="GO:0006352">
    <property type="term" value="P:DNA-templated transcription initiation"/>
    <property type="evidence" value="ECO:0007669"/>
    <property type="project" value="InterPro"/>
</dbReference>
<comment type="caution">
    <text evidence="8">The sequence shown here is derived from an EMBL/GenBank/DDBJ whole genome shotgun (WGS) entry which is preliminary data.</text>
</comment>
<dbReference type="PANTHER" id="PTHR43133">
    <property type="entry name" value="RNA POLYMERASE ECF-TYPE SIGMA FACTO"/>
    <property type="match status" value="1"/>
</dbReference>
<dbReference type="InterPro" id="IPR036388">
    <property type="entry name" value="WH-like_DNA-bd_sf"/>
</dbReference>
<dbReference type="InterPro" id="IPR007627">
    <property type="entry name" value="RNA_pol_sigma70_r2"/>
</dbReference>
<dbReference type="PANTHER" id="PTHR43133:SF8">
    <property type="entry name" value="RNA POLYMERASE SIGMA FACTOR HI_1459-RELATED"/>
    <property type="match status" value="1"/>
</dbReference>
<keyword evidence="3" id="KW-0731">Sigma factor</keyword>
<dbReference type="GO" id="GO:0003677">
    <property type="term" value="F:DNA binding"/>
    <property type="evidence" value="ECO:0007669"/>
    <property type="project" value="UniProtKB-KW"/>
</dbReference>
<dbReference type="InterPro" id="IPR039425">
    <property type="entry name" value="RNA_pol_sigma-70-like"/>
</dbReference>
<evidence type="ECO:0000259" key="7">
    <source>
        <dbReference type="Pfam" id="PF08281"/>
    </source>
</evidence>
<dbReference type="InterPro" id="IPR014284">
    <property type="entry name" value="RNA_pol_sigma-70_dom"/>
</dbReference>
<evidence type="ECO:0000256" key="5">
    <source>
        <dbReference type="ARBA" id="ARBA00023163"/>
    </source>
</evidence>
<keyword evidence="4" id="KW-0238">DNA-binding</keyword>
<sequence>MFMTVSDSTAKRGSAWNEQHTEQLIVSIAGGDTSALEELYHLTQAPLYAYLLSLLKNSADAGDALQDTYLDVFTTAARYQPQGHSRAWLYAIAKNKAMMTFRRKKIRGEVPEEEAGPEPWEDPHLGREERMVLSAALNILSEEERQIVTLHAVSGFRFREVASFLELPINTVLSKYHRAMKRLRRQLSEEEGV</sequence>
<feature type="domain" description="RNA polymerase sigma-70 region 2" evidence="6">
    <location>
        <begin position="39"/>
        <end position="105"/>
    </location>
</feature>
<dbReference type="EMBL" id="DVGZ01000025">
    <property type="protein sequence ID" value="HIR46464.1"/>
    <property type="molecule type" value="Genomic_DNA"/>
</dbReference>
<accession>A0A9D1ALA5</accession>
<proteinExistence type="inferred from homology"/>
<dbReference type="AlphaFoldDB" id="A0A9D1ALA5"/>
<evidence type="ECO:0000256" key="2">
    <source>
        <dbReference type="ARBA" id="ARBA00023015"/>
    </source>
</evidence>
<dbReference type="SUPFAM" id="SSF88946">
    <property type="entry name" value="Sigma2 domain of RNA polymerase sigma factors"/>
    <property type="match status" value="1"/>
</dbReference>
<gene>
    <name evidence="8" type="ORF">IAB89_02220</name>
</gene>
<evidence type="ECO:0000313" key="9">
    <source>
        <dbReference type="Proteomes" id="UP000824242"/>
    </source>
</evidence>
<feature type="domain" description="RNA polymerase sigma factor 70 region 4 type 2" evidence="7">
    <location>
        <begin position="132"/>
        <end position="183"/>
    </location>
</feature>
<evidence type="ECO:0000256" key="3">
    <source>
        <dbReference type="ARBA" id="ARBA00023082"/>
    </source>
</evidence>
<evidence type="ECO:0000256" key="1">
    <source>
        <dbReference type="ARBA" id="ARBA00010641"/>
    </source>
</evidence>
<protein>
    <submittedName>
        <fullName evidence="8">RNA polymerase sigma factor</fullName>
    </submittedName>
</protein>
<reference evidence="8" key="1">
    <citation type="submission" date="2020-10" db="EMBL/GenBank/DDBJ databases">
        <authorList>
            <person name="Gilroy R."/>
        </authorList>
    </citation>
    <scope>NUCLEOTIDE SEQUENCE</scope>
    <source>
        <strain evidence="8">ChiSxjej1B13-7958</strain>
    </source>
</reference>
<comment type="similarity">
    <text evidence="1">Belongs to the sigma-70 factor family. ECF subfamily.</text>
</comment>
<dbReference type="NCBIfam" id="TIGR02937">
    <property type="entry name" value="sigma70-ECF"/>
    <property type="match status" value="1"/>
</dbReference>
<evidence type="ECO:0000313" key="8">
    <source>
        <dbReference type="EMBL" id="HIR46464.1"/>
    </source>
</evidence>
<dbReference type="Proteomes" id="UP000824242">
    <property type="component" value="Unassembled WGS sequence"/>
</dbReference>
<keyword evidence="2" id="KW-0805">Transcription regulation</keyword>
<dbReference type="Pfam" id="PF04542">
    <property type="entry name" value="Sigma70_r2"/>
    <property type="match status" value="1"/>
</dbReference>
<dbReference type="InterPro" id="IPR013325">
    <property type="entry name" value="RNA_pol_sigma_r2"/>
</dbReference>
<organism evidence="8 9">
    <name type="scientific">Candidatus Caccousia avicola</name>
    <dbReference type="NCBI Taxonomy" id="2840721"/>
    <lineage>
        <taxon>Bacteria</taxon>
        <taxon>Bacillati</taxon>
        <taxon>Bacillota</taxon>
        <taxon>Clostridia</taxon>
        <taxon>Eubacteriales</taxon>
        <taxon>Oscillospiraceae</taxon>
        <taxon>Oscillospiraceae incertae sedis</taxon>
        <taxon>Candidatus Caccousia</taxon>
    </lineage>
</organism>
<dbReference type="Gene3D" id="1.10.1740.10">
    <property type="match status" value="1"/>
</dbReference>
<dbReference type="GO" id="GO:0016987">
    <property type="term" value="F:sigma factor activity"/>
    <property type="evidence" value="ECO:0007669"/>
    <property type="project" value="UniProtKB-KW"/>
</dbReference>
<reference evidence="8" key="2">
    <citation type="journal article" date="2021" name="PeerJ">
        <title>Extensive microbial diversity within the chicken gut microbiome revealed by metagenomics and culture.</title>
        <authorList>
            <person name="Gilroy R."/>
            <person name="Ravi A."/>
            <person name="Getino M."/>
            <person name="Pursley I."/>
            <person name="Horton D.L."/>
            <person name="Alikhan N.F."/>
            <person name="Baker D."/>
            <person name="Gharbi K."/>
            <person name="Hall N."/>
            <person name="Watson M."/>
            <person name="Adriaenssens E.M."/>
            <person name="Foster-Nyarko E."/>
            <person name="Jarju S."/>
            <person name="Secka A."/>
            <person name="Antonio M."/>
            <person name="Oren A."/>
            <person name="Chaudhuri R.R."/>
            <person name="La Ragione R."/>
            <person name="Hildebrand F."/>
            <person name="Pallen M.J."/>
        </authorList>
    </citation>
    <scope>NUCLEOTIDE SEQUENCE</scope>
    <source>
        <strain evidence="8">ChiSxjej1B13-7958</strain>
    </source>
</reference>
<dbReference type="InterPro" id="IPR013249">
    <property type="entry name" value="RNA_pol_sigma70_r4_t2"/>
</dbReference>
<evidence type="ECO:0000259" key="6">
    <source>
        <dbReference type="Pfam" id="PF04542"/>
    </source>
</evidence>
<keyword evidence="5" id="KW-0804">Transcription</keyword>